<evidence type="ECO:0000256" key="1">
    <source>
        <dbReference type="SAM" id="MobiDB-lite"/>
    </source>
</evidence>
<dbReference type="OrthoDB" id="2246127at2759"/>
<dbReference type="PANTHER" id="PTHR31912:SF34">
    <property type="entry name" value="NOTOCHORD-RELATED PROTEIN"/>
    <property type="match status" value="1"/>
</dbReference>
<name>A0A4Y9ZMP0_9AGAM</name>
<evidence type="ECO:0000313" key="2">
    <source>
        <dbReference type="EMBL" id="TFY75510.1"/>
    </source>
</evidence>
<dbReference type="Proteomes" id="UP000298061">
    <property type="component" value="Unassembled WGS sequence"/>
</dbReference>
<accession>A0A4Y9ZMP0</accession>
<organism evidence="2 3">
    <name type="scientific">Hericium alpestre</name>
    <dbReference type="NCBI Taxonomy" id="135208"/>
    <lineage>
        <taxon>Eukaryota</taxon>
        <taxon>Fungi</taxon>
        <taxon>Dikarya</taxon>
        <taxon>Basidiomycota</taxon>
        <taxon>Agaricomycotina</taxon>
        <taxon>Agaricomycetes</taxon>
        <taxon>Russulales</taxon>
        <taxon>Hericiaceae</taxon>
        <taxon>Hericium</taxon>
    </lineage>
</organism>
<dbReference type="PANTHER" id="PTHR31912">
    <property type="entry name" value="IP13529P"/>
    <property type="match status" value="1"/>
</dbReference>
<feature type="region of interest" description="Disordered" evidence="1">
    <location>
        <begin position="59"/>
        <end position="92"/>
    </location>
</feature>
<reference evidence="2 3" key="1">
    <citation type="submission" date="2019-02" db="EMBL/GenBank/DDBJ databases">
        <title>Genome sequencing of the rare red list fungi Hericium alpestre (H. flagellum).</title>
        <authorList>
            <person name="Buettner E."/>
            <person name="Kellner H."/>
        </authorList>
    </citation>
    <scope>NUCLEOTIDE SEQUENCE [LARGE SCALE GENOMIC DNA]</scope>
    <source>
        <strain evidence="2 3">DSM 108284</strain>
    </source>
</reference>
<sequence length="740" mass="82929">MDFEAQGLRKSLRHEDTINHVRRARDLDQTQFSSDPLGVPEYALLPEAQGAHLTSPVLPLADADGHDDIPATFDKIPPQEPHEEPQHNNEGGNLVLELPFTVHGPALPDDSPFQLYDDYNGALATEKPDLLDKMVARMPLISNIFDEDKDGDDLDTFDTSDSDAVSSTSSTDSEEDDGALLGMPRVQKATDMLLEHAPSDGIRPPDDEDWWPWRNKKDCLTDLLSAFPCAVFSEAELEVVHWYATELGLKKLPSIKAVKQRRAQVIVLTGTEPRMLKGSLGHLYSVASLAKIIADEMSNPNVRPYLRFFPEDNNNGHSDAFHGERWRYEDYFVDEPALARLDDLRTAVPVWPTRWFIRDGKTYSMVHRLHVDNETRYIIDKEDCRELALDAFLLSYPKFLVLHATYGLPDPCNVYVFNTTTESFESCADSIPNPWHTKAGGIRVMALPIWLYCDDTSGNVSKKWNKHNSFLFILAGLLQEHALRSYNIHFLSTSNLASPLEMLEAIAADIKQMVYVFGTVYIKNMSFSLYGYWPSSGIIQCKIGTPRTRDDTLKALKEQIDTMMMGAPSCIDTLATKTGIKDKHLLPLFEELAATCAKVCEHNKSLGRKNTNEGLLDVLREIMGGWEMEDIINPIFCVMEINPHADTPVEILHVILLGIVKYFWRDAVARQNSITKKVLRTRLTSLAVTGLGIGDLQAATLVNYAGSLTGRDFCIIVQVTPAVLYGMIPDAAYEAWIALS</sequence>
<feature type="compositionally biased region" description="Acidic residues" evidence="1">
    <location>
        <begin position="149"/>
        <end position="161"/>
    </location>
</feature>
<keyword evidence="3" id="KW-1185">Reference proteome</keyword>
<gene>
    <name evidence="2" type="ORF">EWM64_g8502</name>
</gene>
<dbReference type="EMBL" id="SFCI01001545">
    <property type="protein sequence ID" value="TFY75510.1"/>
    <property type="molecule type" value="Genomic_DNA"/>
</dbReference>
<proteinExistence type="predicted"/>
<dbReference type="STRING" id="135208.A0A4Y9ZMP0"/>
<feature type="compositionally biased region" description="Low complexity" evidence="1">
    <location>
        <begin position="162"/>
        <end position="171"/>
    </location>
</feature>
<feature type="region of interest" description="Disordered" evidence="1">
    <location>
        <begin position="149"/>
        <end position="180"/>
    </location>
</feature>
<dbReference type="AlphaFoldDB" id="A0A4Y9ZMP0"/>
<evidence type="ECO:0000313" key="3">
    <source>
        <dbReference type="Proteomes" id="UP000298061"/>
    </source>
</evidence>
<protein>
    <submittedName>
        <fullName evidence="2">Uncharacterized protein</fullName>
    </submittedName>
</protein>
<comment type="caution">
    <text evidence="2">The sequence shown here is derived from an EMBL/GenBank/DDBJ whole genome shotgun (WGS) entry which is preliminary data.</text>
</comment>